<dbReference type="EMBL" id="LAZR01016881">
    <property type="protein sequence ID" value="KKM02622.1"/>
    <property type="molecule type" value="Genomic_DNA"/>
</dbReference>
<organism evidence="1">
    <name type="scientific">marine sediment metagenome</name>
    <dbReference type="NCBI Taxonomy" id="412755"/>
    <lineage>
        <taxon>unclassified sequences</taxon>
        <taxon>metagenomes</taxon>
        <taxon>ecological metagenomes</taxon>
    </lineage>
</organism>
<protein>
    <submittedName>
        <fullName evidence="1">Uncharacterized protein</fullName>
    </submittedName>
</protein>
<reference evidence="1" key="1">
    <citation type="journal article" date="2015" name="Nature">
        <title>Complex archaea that bridge the gap between prokaryotes and eukaryotes.</title>
        <authorList>
            <person name="Spang A."/>
            <person name="Saw J.H."/>
            <person name="Jorgensen S.L."/>
            <person name="Zaremba-Niedzwiedzka K."/>
            <person name="Martijn J."/>
            <person name="Lind A.E."/>
            <person name="van Eijk R."/>
            <person name="Schleper C."/>
            <person name="Guy L."/>
            <person name="Ettema T.J."/>
        </authorList>
    </citation>
    <scope>NUCLEOTIDE SEQUENCE</scope>
</reference>
<proteinExistence type="predicted"/>
<dbReference type="AlphaFoldDB" id="A0A0F9HHJ6"/>
<evidence type="ECO:0000313" key="1">
    <source>
        <dbReference type="EMBL" id="KKM02622.1"/>
    </source>
</evidence>
<gene>
    <name evidence="1" type="ORF">LCGC14_1782580</name>
</gene>
<accession>A0A0F9HHJ6</accession>
<name>A0A0F9HHJ6_9ZZZZ</name>
<sequence>MVEGWEAINVNPSQIEGMALAEKVRGRRKDTGGVRPSP</sequence>
<comment type="caution">
    <text evidence="1">The sequence shown here is derived from an EMBL/GenBank/DDBJ whole genome shotgun (WGS) entry which is preliminary data.</text>
</comment>